<feature type="compositionally biased region" description="Polar residues" evidence="1">
    <location>
        <begin position="35"/>
        <end position="47"/>
    </location>
</feature>
<reference evidence="2 3" key="1">
    <citation type="journal article" date="2022" name="bioRxiv">
        <title>Genomics of Preaxostyla Flagellates Illuminates Evolutionary Transitions and the Path Towards Mitochondrial Loss.</title>
        <authorList>
            <person name="Novak L.V.F."/>
            <person name="Treitli S.C."/>
            <person name="Pyrih J."/>
            <person name="Halakuc P."/>
            <person name="Pipaliya S.V."/>
            <person name="Vacek V."/>
            <person name="Brzon O."/>
            <person name="Soukal P."/>
            <person name="Eme L."/>
            <person name="Dacks J.B."/>
            <person name="Karnkowska A."/>
            <person name="Elias M."/>
            <person name="Hampl V."/>
        </authorList>
    </citation>
    <scope>NUCLEOTIDE SEQUENCE [LARGE SCALE GENOMIC DNA]</scope>
    <source>
        <strain evidence="2">NAU3</strain>
        <tissue evidence="2">Gut</tissue>
    </source>
</reference>
<organism evidence="2 3">
    <name type="scientific">Blattamonas nauphoetae</name>
    <dbReference type="NCBI Taxonomy" id="2049346"/>
    <lineage>
        <taxon>Eukaryota</taxon>
        <taxon>Metamonada</taxon>
        <taxon>Preaxostyla</taxon>
        <taxon>Oxymonadida</taxon>
        <taxon>Blattamonas</taxon>
    </lineage>
</organism>
<name>A0ABQ9WXP1_9EUKA</name>
<accession>A0ABQ9WXP1</accession>
<evidence type="ECO:0000313" key="2">
    <source>
        <dbReference type="EMBL" id="KAK2944284.1"/>
    </source>
</evidence>
<sequence length="112" mass="12606">MFEVRNSTFTRVFTENKKKIGTLTITTYNDEENNEATSVESAPNTSSDDPEHAGTQQLSSLTQIRNSTQSRGRTMPSKNPSNPSSRTLHKFEQEYKAIMVTFQLDKGPLDAF</sequence>
<evidence type="ECO:0000256" key="1">
    <source>
        <dbReference type="SAM" id="MobiDB-lite"/>
    </source>
</evidence>
<evidence type="ECO:0000313" key="3">
    <source>
        <dbReference type="Proteomes" id="UP001281761"/>
    </source>
</evidence>
<gene>
    <name evidence="2" type="ORF">BLNAU_20780</name>
</gene>
<dbReference type="Proteomes" id="UP001281761">
    <property type="component" value="Unassembled WGS sequence"/>
</dbReference>
<keyword evidence="3" id="KW-1185">Reference proteome</keyword>
<dbReference type="EMBL" id="JARBJD010000305">
    <property type="protein sequence ID" value="KAK2944284.1"/>
    <property type="molecule type" value="Genomic_DNA"/>
</dbReference>
<feature type="compositionally biased region" description="Polar residues" evidence="1">
    <location>
        <begin position="54"/>
        <end position="86"/>
    </location>
</feature>
<protein>
    <submittedName>
        <fullName evidence="2">Uncharacterized protein</fullName>
    </submittedName>
</protein>
<comment type="caution">
    <text evidence="2">The sequence shown here is derived from an EMBL/GenBank/DDBJ whole genome shotgun (WGS) entry which is preliminary data.</text>
</comment>
<proteinExistence type="predicted"/>
<feature type="region of interest" description="Disordered" evidence="1">
    <location>
        <begin position="29"/>
        <end position="90"/>
    </location>
</feature>